<dbReference type="RefSeq" id="WP_348263313.1">
    <property type="nucleotide sequence ID" value="NZ_CP121196.1"/>
</dbReference>
<evidence type="ECO:0000256" key="1">
    <source>
        <dbReference type="SAM" id="MobiDB-lite"/>
    </source>
</evidence>
<accession>A0AAU7DL88</accession>
<protein>
    <submittedName>
        <fullName evidence="4">Multiheme c-type cytochrome</fullName>
    </submittedName>
</protein>
<dbReference type="SUPFAM" id="SSF48695">
    <property type="entry name" value="Multiheme cytochromes"/>
    <property type="match status" value="1"/>
</dbReference>
<keyword evidence="2" id="KW-0472">Membrane</keyword>
<keyword evidence="2" id="KW-0812">Transmembrane</keyword>
<name>A0AAU7DL88_9BACT</name>
<evidence type="ECO:0000313" key="4">
    <source>
        <dbReference type="EMBL" id="XBH18090.1"/>
    </source>
</evidence>
<organism evidence="4">
    <name type="scientific">Telmatobacter sp. DSM 110680</name>
    <dbReference type="NCBI Taxonomy" id="3036704"/>
    <lineage>
        <taxon>Bacteria</taxon>
        <taxon>Pseudomonadati</taxon>
        <taxon>Acidobacteriota</taxon>
        <taxon>Terriglobia</taxon>
        <taxon>Terriglobales</taxon>
        <taxon>Acidobacteriaceae</taxon>
        <taxon>Telmatobacter</taxon>
    </lineage>
</organism>
<dbReference type="AlphaFoldDB" id="A0AAU7DL88"/>
<feature type="transmembrane region" description="Helical" evidence="2">
    <location>
        <begin position="12"/>
        <end position="31"/>
    </location>
</feature>
<feature type="compositionally biased region" description="Low complexity" evidence="1">
    <location>
        <begin position="154"/>
        <end position="168"/>
    </location>
</feature>
<reference evidence="4" key="1">
    <citation type="submission" date="2023-03" db="EMBL/GenBank/DDBJ databases">
        <title>Edaphobacter sp.</title>
        <authorList>
            <person name="Huber K.J."/>
            <person name="Papendorf J."/>
            <person name="Pilke C."/>
            <person name="Bunk B."/>
            <person name="Sproeer C."/>
            <person name="Pester M."/>
        </authorList>
    </citation>
    <scope>NUCLEOTIDE SEQUENCE</scope>
    <source>
        <strain evidence="4">DSM 110680</strain>
    </source>
</reference>
<dbReference type="InterPro" id="IPR023155">
    <property type="entry name" value="Cyt_c-552/4"/>
</dbReference>
<dbReference type="EMBL" id="CP121196">
    <property type="protein sequence ID" value="XBH18090.1"/>
    <property type="molecule type" value="Genomic_DNA"/>
</dbReference>
<dbReference type="Pfam" id="PF13435">
    <property type="entry name" value="Cytochrome_C554"/>
    <property type="match status" value="1"/>
</dbReference>
<dbReference type="InterPro" id="IPR036280">
    <property type="entry name" value="Multihaem_cyt_sf"/>
</dbReference>
<keyword evidence="2" id="KW-1133">Transmembrane helix</keyword>
<feature type="region of interest" description="Disordered" evidence="1">
    <location>
        <begin position="137"/>
        <end position="168"/>
    </location>
</feature>
<evidence type="ECO:0000256" key="2">
    <source>
        <dbReference type="SAM" id="Phobius"/>
    </source>
</evidence>
<feature type="domain" description="Cytochrome c-552/4" evidence="3">
    <location>
        <begin position="105"/>
        <end position="144"/>
    </location>
</feature>
<evidence type="ECO:0000259" key="3">
    <source>
        <dbReference type="Pfam" id="PF13435"/>
    </source>
</evidence>
<gene>
    <name evidence="4" type="ORF">P8935_01885</name>
</gene>
<sequence>MSVFKDAGHLFRFAGLFVLAFIIFLIVRHYVVPPSFGQYGHYRGAAISEIAARPVKFAGHQTCETCHSDVLDVKSKGKHAHVNCEACHGPLAKHADDPSSVTPVKPDTAVLCARCHTASAAKPKDFPQVDPADHSNGVPCETCHQPHSPAIDGSAVPSAVAPAAGGAK</sequence>
<dbReference type="Gene3D" id="1.10.287.3080">
    <property type="match status" value="1"/>
</dbReference>
<proteinExistence type="predicted"/>
<dbReference type="Gene3D" id="1.10.1130.10">
    <property type="entry name" value="Flavocytochrome C3, Chain A"/>
    <property type="match status" value="1"/>
</dbReference>